<keyword evidence="1" id="KW-0813">Transport</keyword>
<feature type="transmembrane region" description="Helical" evidence="7">
    <location>
        <begin position="50"/>
        <end position="80"/>
    </location>
</feature>
<evidence type="ECO:0000256" key="6">
    <source>
        <dbReference type="ARBA" id="ARBA00023014"/>
    </source>
</evidence>
<dbReference type="Pfam" id="PF12801">
    <property type="entry name" value="Fer4_5"/>
    <property type="match status" value="2"/>
</dbReference>
<dbReference type="InterPro" id="IPR017900">
    <property type="entry name" value="4Fe4S_Fe_S_CS"/>
</dbReference>
<evidence type="ECO:0000313" key="10">
    <source>
        <dbReference type="Proteomes" id="UP000191056"/>
    </source>
</evidence>
<keyword evidence="6" id="KW-0411">Iron-sulfur</keyword>
<keyword evidence="7" id="KW-0812">Transmembrane</keyword>
<name>A0A1V4J0P6_9CLOT</name>
<evidence type="ECO:0000256" key="1">
    <source>
        <dbReference type="ARBA" id="ARBA00022448"/>
    </source>
</evidence>
<reference evidence="9 10" key="1">
    <citation type="submission" date="2017-03" db="EMBL/GenBank/DDBJ databases">
        <title>Genome sequence of Clostridium chromiireducens DSM 23318.</title>
        <authorList>
            <person name="Poehlein A."/>
            <person name="Daniel R."/>
        </authorList>
    </citation>
    <scope>NUCLEOTIDE SEQUENCE [LARGE SCALE GENOMIC DNA]</scope>
    <source>
        <strain evidence="9 10">DSM 23318</strain>
    </source>
</reference>
<dbReference type="PROSITE" id="PS00198">
    <property type="entry name" value="4FE4S_FER_1"/>
    <property type="match status" value="2"/>
</dbReference>
<keyword evidence="7" id="KW-1133">Transmembrane helix</keyword>
<proteinExistence type="predicted"/>
<dbReference type="GO" id="GO:0051539">
    <property type="term" value="F:4 iron, 4 sulfur cluster binding"/>
    <property type="evidence" value="ECO:0007669"/>
    <property type="project" value="UniProtKB-KW"/>
</dbReference>
<evidence type="ECO:0000256" key="7">
    <source>
        <dbReference type="SAM" id="Phobius"/>
    </source>
</evidence>
<dbReference type="SUPFAM" id="SSF54862">
    <property type="entry name" value="4Fe-4S ferredoxins"/>
    <property type="match status" value="1"/>
</dbReference>
<dbReference type="STRING" id="225345.CLCHR_02470"/>
<protein>
    <submittedName>
        <fullName evidence="9">Putative electron transport protein YccM</fullName>
    </submittedName>
</protein>
<feature type="transmembrane region" description="Helical" evidence="7">
    <location>
        <begin position="150"/>
        <end position="170"/>
    </location>
</feature>
<evidence type="ECO:0000313" key="9">
    <source>
        <dbReference type="EMBL" id="OPJ65891.1"/>
    </source>
</evidence>
<dbReference type="InterPro" id="IPR051684">
    <property type="entry name" value="Electron_Trans/Redox"/>
</dbReference>
<keyword evidence="4" id="KW-0249">Electron transport</keyword>
<keyword evidence="10" id="KW-1185">Reference proteome</keyword>
<dbReference type="GO" id="GO:0005886">
    <property type="term" value="C:plasma membrane"/>
    <property type="evidence" value="ECO:0007669"/>
    <property type="project" value="TreeGrafter"/>
</dbReference>
<feature type="domain" description="4Fe-4S ferredoxin-type" evidence="8">
    <location>
        <begin position="194"/>
        <end position="223"/>
    </location>
</feature>
<feature type="transmembrane region" description="Helical" evidence="7">
    <location>
        <begin position="119"/>
        <end position="138"/>
    </location>
</feature>
<sequence length="255" mass="28977">MSQIRIAIFIRIKENQKSEGKKIESAYLINNKSGGFYLEKFLKLWKKYSFTLLIAFIVLGMFDLRFAVVALICMIAPVIVSIYKGRFWCGNLCPRGNFYDNVVSKFSNKRKPPKFFKSYYFRAVILTIMMTMFTSGVYKNWGNLYGIGMVVYRLIVVTTIIGIALSLVFNHRTWCSFCPMGTLASITGKFRKSKNVLHVSDTCVSCKICEKKCPLGLVPYDYKGDILSHPDCIQCGKCAIACPKKAIGYNNITIK</sequence>
<dbReference type="GO" id="GO:0046872">
    <property type="term" value="F:metal ion binding"/>
    <property type="evidence" value="ECO:0007669"/>
    <property type="project" value="UniProtKB-KW"/>
</dbReference>
<feature type="domain" description="4Fe-4S ferredoxin-type" evidence="8">
    <location>
        <begin position="224"/>
        <end position="252"/>
    </location>
</feature>
<dbReference type="PANTHER" id="PTHR30176:SF3">
    <property type="entry name" value="FERREDOXIN-TYPE PROTEIN NAPH"/>
    <property type="match status" value="1"/>
</dbReference>
<accession>A0A1V4J0P6</accession>
<organism evidence="9 10">
    <name type="scientific">Clostridium chromiireducens</name>
    <dbReference type="NCBI Taxonomy" id="225345"/>
    <lineage>
        <taxon>Bacteria</taxon>
        <taxon>Bacillati</taxon>
        <taxon>Bacillota</taxon>
        <taxon>Clostridia</taxon>
        <taxon>Eubacteriales</taxon>
        <taxon>Clostridiaceae</taxon>
        <taxon>Clostridium</taxon>
    </lineage>
</organism>
<evidence type="ECO:0000259" key="8">
    <source>
        <dbReference type="PROSITE" id="PS51379"/>
    </source>
</evidence>
<evidence type="ECO:0000256" key="2">
    <source>
        <dbReference type="ARBA" id="ARBA00022485"/>
    </source>
</evidence>
<keyword evidence="3" id="KW-0479">Metal-binding</keyword>
<evidence type="ECO:0000256" key="3">
    <source>
        <dbReference type="ARBA" id="ARBA00022723"/>
    </source>
</evidence>
<keyword evidence="7" id="KW-0472">Membrane</keyword>
<dbReference type="InterPro" id="IPR017896">
    <property type="entry name" value="4Fe4S_Fe-S-bd"/>
</dbReference>
<dbReference type="Pfam" id="PF13187">
    <property type="entry name" value="Fer4_9"/>
    <property type="match status" value="1"/>
</dbReference>
<evidence type="ECO:0000256" key="5">
    <source>
        <dbReference type="ARBA" id="ARBA00023004"/>
    </source>
</evidence>
<comment type="caution">
    <text evidence="9">The sequence shown here is derived from an EMBL/GenBank/DDBJ whole genome shotgun (WGS) entry which is preliminary data.</text>
</comment>
<gene>
    <name evidence="9" type="primary">yccM_2</name>
    <name evidence="9" type="ORF">CLCHR_02470</name>
</gene>
<dbReference type="PANTHER" id="PTHR30176">
    <property type="entry name" value="FERREDOXIN-TYPE PROTEIN NAPH"/>
    <property type="match status" value="1"/>
</dbReference>
<evidence type="ECO:0000256" key="4">
    <source>
        <dbReference type="ARBA" id="ARBA00022982"/>
    </source>
</evidence>
<dbReference type="Proteomes" id="UP000191056">
    <property type="component" value="Unassembled WGS sequence"/>
</dbReference>
<keyword evidence="2" id="KW-0004">4Fe-4S</keyword>
<dbReference type="EMBL" id="MZGT01000003">
    <property type="protein sequence ID" value="OPJ65891.1"/>
    <property type="molecule type" value="Genomic_DNA"/>
</dbReference>
<dbReference type="AlphaFoldDB" id="A0A1V4J0P6"/>
<keyword evidence="5" id="KW-0408">Iron</keyword>
<dbReference type="PROSITE" id="PS51379">
    <property type="entry name" value="4FE4S_FER_2"/>
    <property type="match status" value="2"/>
</dbReference>
<dbReference type="Gene3D" id="3.30.70.20">
    <property type="match status" value="1"/>
</dbReference>